<keyword evidence="4" id="KW-0966">Cell projection</keyword>
<name>A0A938XY81_9FIRM</name>
<dbReference type="InterPro" id="IPR036679">
    <property type="entry name" value="FlgN-like_sf"/>
</dbReference>
<organism evidence="4 5">
    <name type="scientific">Halanaerobacter jeridensis</name>
    <dbReference type="NCBI Taxonomy" id="706427"/>
    <lineage>
        <taxon>Bacteria</taxon>
        <taxon>Bacillati</taxon>
        <taxon>Bacillota</taxon>
        <taxon>Clostridia</taxon>
        <taxon>Halanaerobiales</taxon>
        <taxon>Halobacteroidaceae</taxon>
        <taxon>Halanaerobacter</taxon>
    </lineage>
</organism>
<evidence type="ECO:0000256" key="1">
    <source>
        <dbReference type="ARBA" id="ARBA00022795"/>
    </source>
</evidence>
<feature type="coiled-coil region" evidence="2">
    <location>
        <begin position="34"/>
        <end position="109"/>
    </location>
</feature>
<dbReference type="SUPFAM" id="SSF140566">
    <property type="entry name" value="FlgN-like"/>
    <property type="match status" value="1"/>
</dbReference>
<comment type="caution">
    <text evidence="4">The sequence shown here is derived from an EMBL/GenBank/DDBJ whole genome shotgun (WGS) entry which is preliminary data.</text>
</comment>
<evidence type="ECO:0000256" key="3">
    <source>
        <dbReference type="SAM" id="MobiDB-lite"/>
    </source>
</evidence>
<reference evidence="4" key="1">
    <citation type="submission" date="2021-01" db="EMBL/GenBank/DDBJ databases">
        <title>Genomic Encyclopedia of Type Strains, Phase IV (KMG-IV): sequencing the most valuable type-strain genomes for metagenomic binning, comparative biology and taxonomic classification.</title>
        <authorList>
            <person name="Goeker M."/>
        </authorList>
    </citation>
    <scope>NUCLEOTIDE SEQUENCE</scope>
    <source>
        <strain evidence="4">DSM 23230</strain>
    </source>
</reference>
<dbReference type="Proteomes" id="UP000774000">
    <property type="component" value="Unassembled WGS sequence"/>
</dbReference>
<keyword evidence="1" id="KW-1005">Bacterial flagellum biogenesis</keyword>
<feature type="region of interest" description="Disordered" evidence="3">
    <location>
        <begin position="124"/>
        <end position="150"/>
    </location>
</feature>
<evidence type="ECO:0000313" key="5">
    <source>
        <dbReference type="Proteomes" id="UP000774000"/>
    </source>
</evidence>
<proteinExistence type="predicted"/>
<dbReference type="Pfam" id="PF05130">
    <property type="entry name" value="FlgN"/>
    <property type="match status" value="1"/>
</dbReference>
<sequence length="150" mass="17291">MQQLVDILKGEYTLYQDLYNLADRKTDLIVDAEIEKLENVIAKEEKLVKQVKQLEAKRQHLTGERSLTEFIHDTNPQSKERLEDLRNKLLNLTTKLRETNQLNNKLLKNALQLTNLNINLLTNNSKQGTYGKKGSMAEEQGSESMLNHKA</sequence>
<keyword evidence="4" id="KW-0969">Cilium</keyword>
<dbReference type="InterPro" id="IPR007809">
    <property type="entry name" value="FlgN-like"/>
</dbReference>
<gene>
    <name evidence="4" type="ORF">JOC47_002341</name>
</gene>
<evidence type="ECO:0000313" key="4">
    <source>
        <dbReference type="EMBL" id="MBM7557475.1"/>
    </source>
</evidence>
<keyword evidence="5" id="KW-1185">Reference proteome</keyword>
<dbReference type="Gene3D" id="1.20.58.300">
    <property type="entry name" value="FlgN-like"/>
    <property type="match status" value="1"/>
</dbReference>
<dbReference type="RefSeq" id="WP_204702226.1">
    <property type="nucleotide sequence ID" value="NZ_JAFBDQ010000013.1"/>
</dbReference>
<protein>
    <submittedName>
        <fullName evidence="4">Flagellar biosynthesis/type III secretory pathway chaperone</fullName>
    </submittedName>
</protein>
<keyword evidence="2" id="KW-0175">Coiled coil</keyword>
<dbReference type="EMBL" id="JAFBDQ010000013">
    <property type="protein sequence ID" value="MBM7557475.1"/>
    <property type="molecule type" value="Genomic_DNA"/>
</dbReference>
<accession>A0A938XY81</accession>
<evidence type="ECO:0000256" key="2">
    <source>
        <dbReference type="SAM" id="Coils"/>
    </source>
</evidence>
<dbReference type="AlphaFoldDB" id="A0A938XY81"/>
<dbReference type="GO" id="GO:0044780">
    <property type="term" value="P:bacterial-type flagellum assembly"/>
    <property type="evidence" value="ECO:0007669"/>
    <property type="project" value="InterPro"/>
</dbReference>
<keyword evidence="4" id="KW-0282">Flagellum</keyword>